<name>A0ABX8FE73_9BACI</name>
<keyword evidence="4" id="KW-1185">Reference proteome</keyword>
<dbReference type="Proteomes" id="UP000679247">
    <property type="component" value="Chromosome"/>
</dbReference>
<proteinExistence type="predicted"/>
<organism evidence="3 4">
    <name type="scientific">Cytobacillus gottheilii</name>
    <dbReference type="NCBI Taxonomy" id="859144"/>
    <lineage>
        <taxon>Bacteria</taxon>
        <taxon>Bacillati</taxon>
        <taxon>Bacillota</taxon>
        <taxon>Bacilli</taxon>
        <taxon>Bacillales</taxon>
        <taxon>Bacillaceae</taxon>
        <taxon>Cytobacillus</taxon>
    </lineage>
</organism>
<evidence type="ECO:0000256" key="1">
    <source>
        <dbReference type="SAM" id="Phobius"/>
    </source>
</evidence>
<evidence type="ECO:0000259" key="2">
    <source>
        <dbReference type="Pfam" id="PF18902"/>
    </source>
</evidence>
<dbReference type="Pfam" id="PF18902">
    <property type="entry name" value="DUF5658"/>
    <property type="match status" value="1"/>
</dbReference>
<feature type="transmembrane region" description="Helical" evidence="1">
    <location>
        <begin position="75"/>
        <end position="99"/>
    </location>
</feature>
<evidence type="ECO:0000313" key="3">
    <source>
        <dbReference type="EMBL" id="QVY62318.1"/>
    </source>
</evidence>
<keyword evidence="1" id="KW-0472">Membrane</keyword>
<sequence>MKVILYYLALLNLLDGAVTYLGLHHNIITEANPLMDAIYEAGPHWFLVLKVALSVILYGLNFTGAVPDGKGIRRLALFAVILYTAVCGLHSLWIIPFVLT</sequence>
<keyword evidence="1" id="KW-1133">Transmembrane helix</keyword>
<feature type="domain" description="DUF5658" evidence="2">
    <location>
        <begin position="7"/>
        <end position="95"/>
    </location>
</feature>
<keyword evidence="1" id="KW-0812">Transmembrane</keyword>
<gene>
    <name evidence="3" type="ORF">J1899_04220</name>
</gene>
<dbReference type="EMBL" id="CP071709">
    <property type="protein sequence ID" value="QVY62318.1"/>
    <property type="molecule type" value="Genomic_DNA"/>
</dbReference>
<evidence type="ECO:0000313" key="4">
    <source>
        <dbReference type="Proteomes" id="UP000679247"/>
    </source>
</evidence>
<dbReference type="RefSeq" id="WP_214477813.1">
    <property type="nucleotide sequence ID" value="NZ_CP071709.1"/>
</dbReference>
<dbReference type="InterPro" id="IPR043717">
    <property type="entry name" value="DUF5658"/>
</dbReference>
<feature type="transmembrane region" description="Helical" evidence="1">
    <location>
        <begin position="44"/>
        <end position="63"/>
    </location>
</feature>
<protein>
    <recommendedName>
        <fullName evidence="2">DUF5658 domain-containing protein</fullName>
    </recommendedName>
</protein>
<reference evidence="3 4" key="1">
    <citation type="submission" date="2021-03" db="EMBL/GenBank/DDBJ databases">
        <title>The first data on the complete genome of the tetrodotoxin-producing bacterium.</title>
        <authorList>
            <person name="Melnikova D.I."/>
            <person name="Nijland R."/>
            <person name="Magarlamov T.Y."/>
        </authorList>
    </citation>
    <scope>NUCLEOTIDE SEQUENCE [LARGE SCALE GENOMIC DNA]</scope>
    <source>
        <strain evidence="3 4">1839</strain>
    </source>
</reference>
<accession>A0ABX8FE73</accession>